<evidence type="ECO:0000256" key="1">
    <source>
        <dbReference type="SAM" id="MobiDB-lite"/>
    </source>
</evidence>
<dbReference type="GO" id="GO:0030864">
    <property type="term" value="C:cortical actin cytoskeleton"/>
    <property type="evidence" value="ECO:0007669"/>
    <property type="project" value="TreeGrafter"/>
</dbReference>
<dbReference type="GO" id="GO:0051294">
    <property type="term" value="P:establishment of spindle orientation"/>
    <property type="evidence" value="ECO:0007669"/>
    <property type="project" value="TreeGrafter"/>
</dbReference>
<feature type="compositionally biased region" description="Polar residues" evidence="1">
    <location>
        <begin position="851"/>
        <end position="862"/>
    </location>
</feature>
<dbReference type="GO" id="GO:0006893">
    <property type="term" value="P:Golgi to plasma membrane transport"/>
    <property type="evidence" value="ECO:0007669"/>
    <property type="project" value="TreeGrafter"/>
</dbReference>
<reference evidence="3 4" key="2">
    <citation type="submission" date="2018-11" db="EMBL/GenBank/DDBJ databases">
        <authorList>
            <consortium name="Pathogen Informatics"/>
        </authorList>
    </citation>
    <scope>NUCLEOTIDE SEQUENCE [LARGE SCALE GENOMIC DNA]</scope>
</reference>
<dbReference type="InterPro" id="IPR013577">
    <property type="entry name" value="LLGL2"/>
</dbReference>
<dbReference type="EMBL" id="UYRS01000378">
    <property type="protein sequence ID" value="VDK23062.1"/>
    <property type="molecule type" value="Genomic_DNA"/>
</dbReference>
<dbReference type="GO" id="GO:0005886">
    <property type="term" value="C:plasma membrane"/>
    <property type="evidence" value="ECO:0007669"/>
    <property type="project" value="TreeGrafter"/>
</dbReference>
<dbReference type="GO" id="GO:0008593">
    <property type="term" value="P:regulation of Notch signaling pathway"/>
    <property type="evidence" value="ECO:0007669"/>
    <property type="project" value="TreeGrafter"/>
</dbReference>
<dbReference type="GO" id="GO:0019905">
    <property type="term" value="F:syntaxin binding"/>
    <property type="evidence" value="ECO:0007669"/>
    <property type="project" value="TreeGrafter"/>
</dbReference>
<proteinExistence type="predicted"/>
<dbReference type="AlphaFoldDB" id="A0A0R3VVM6"/>
<sequence>MAQRIFQSFRRLPSQFTSMRKKQDAVEVIGSHYKINVFSNVGFPAKPSSLAYDQSLDVFALATRDGGTQPCLKNVGRLSGVLDALEQKHLDVDPISDVPSHITALIVSSSTSSILIGTDQGSVASLRRNIHVKQGVAQDENTMWILPSRDEVLTSHRVLQSISPEKRTRLRLDAVVVLLERPSYPHQLLIGYSSGVCLLYDLQGERVLALLPCQYDLEAAAWCGGSGMPVRGAVANPTATPPHLGTRLLTAYGNGSLGVWQIPLFATGPGLATELGAQTLQMMESPSMPYGPFPCKLIGKVFWLPSHEGGITIFTGGMPRSIYGDRNTVSILRGSNLDQAAAANLAAALRADSEGDADCERNAAGDEFCDDGVNTDVLLSNGLVPGAPVHVFDSDAPEHVCLDLPSPVVDVCPLGPAGGPVTGLLVLCEEELIAVDLLTPGWPLLELPYLNCLHASSLTAYGLFTQVNPAFLEGLEAISGRADAAGRVSRTTGLSTRTWPIQGGGNESFEPAMPSNDLLITGHENGTLQFWRLAAGGCARKIFTLFTGSLFEGDFGPDATGAKYPEKINERGNILNEDDTHRACEEESEPWPPFRRVGLFDPFMDDVRAAIKAIHLVDNTLVVGGAAGQVSMWQLAPTKPTMAILDVPVAPEVPGFRWKGCAPLTLRENQLNQSQRLAGTSLFPLAVAICQPPSPITCLSVCELFDFSATERSLQPSPQPPPPIGVLVGMGTAHGFALMHVSAMEGGFASHLLLHYSTLPPNAEALEEAAVGEGWARRRTRELKNSLRDSFRRLKRMKSGRSTMADASAGVKVATSGSSNSTQQTTSGSTTSPSANRLNYSARVGLRKSVTRSASSTNQSIQIRGDPLQEALSRAHADNEVLTSPPLSTGCEREICDRPTATANTALVRCMAFGPPLHHRLRPPAAGTTASASATIETPHLLGSFFAATAGGAAFVFALFTDNIRRPSHLASRQATQIQLQHRAPIVALRLIDTKTHCPLLTSSVYLPQFSGPLVSSHRQPPPPHLMVISEEQVRLFALPSISLRQKARITAKDGFRIKTGNIIAFGQFSNEPNMGIYGIEFNCVFINNGGQAVVLSVPYLRRRDTIALLRGADVLEINSIVFATAASTRPKVIGAPSLGVYQRAPGQLAMFDVLLASQRSSALGTAYRTVGLTKVVKRSTPSPSSCLQQRLVKPCTNTDTVNIITGSVPISENAGFVHLFFGSYVLDCFRSAY</sequence>
<evidence type="ECO:0000313" key="5">
    <source>
        <dbReference type="WBParaSite" id="TASK_0000144701-mRNA-1"/>
    </source>
</evidence>
<dbReference type="InterPro" id="IPR036322">
    <property type="entry name" value="WD40_repeat_dom_sf"/>
</dbReference>
<feature type="domain" description="Lethal giant larvae homologue 2" evidence="2">
    <location>
        <begin position="287"/>
        <end position="336"/>
    </location>
</feature>
<dbReference type="PANTHER" id="PTHR10241">
    <property type="entry name" value="LETHAL 2 GIANT LARVAE PROTEIN"/>
    <property type="match status" value="1"/>
</dbReference>
<dbReference type="SUPFAM" id="SSF50978">
    <property type="entry name" value="WD40 repeat-like"/>
    <property type="match status" value="1"/>
</dbReference>
<evidence type="ECO:0000313" key="4">
    <source>
        <dbReference type="Proteomes" id="UP000282613"/>
    </source>
</evidence>
<dbReference type="GO" id="GO:0005096">
    <property type="term" value="F:GTPase activator activity"/>
    <property type="evidence" value="ECO:0007669"/>
    <property type="project" value="TreeGrafter"/>
</dbReference>
<dbReference type="OrthoDB" id="19944at2759"/>
<evidence type="ECO:0000313" key="3">
    <source>
        <dbReference type="EMBL" id="VDK23062.1"/>
    </source>
</evidence>
<dbReference type="STRING" id="60517.A0A0R3VVM6"/>
<reference evidence="5" key="1">
    <citation type="submission" date="2017-02" db="UniProtKB">
        <authorList>
            <consortium name="WormBaseParasite"/>
        </authorList>
    </citation>
    <scope>IDENTIFICATION</scope>
</reference>
<dbReference type="GO" id="GO:0032878">
    <property type="term" value="P:regulation of establishment or maintenance of cell polarity"/>
    <property type="evidence" value="ECO:0007669"/>
    <property type="project" value="TreeGrafter"/>
</dbReference>
<gene>
    <name evidence="3" type="ORF">TASK_LOCUS1448</name>
</gene>
<dbReference type="Pfam" id="PF08366">
    <property type="entry name" value="LLGL"/>
    <property type="match status" value="1"/>
</dbReference>
<keyword evidence="4" id="KW-1185">Reference proteome</keyword>
<dbReference type="Proteomes" id="UP000282613">
    <property type="component" value="Unassembled WGS sequence"/>
</dbReference>
<evidence type="ECO:0000259" key="2">
    <source>
        <dbReference type="Pfam" id="PF08366"/>
    </source>
</evidence>
<accession>A0A0R3VVM6</accession>
<name>A0A0R3VVM6_TAEAS</name>
<dbReference type="WBParaSite" id="TASK_0000144701-mRNA-1">
    <property type="protein sequence ID" value="TASK_0000144701-mRNA-1"/>
    <property type="gene ID" value="TASK_0000144701"/>
</dbReference>
<dbReference type="GO" id="GO:0045159">
    <property type="term" value="F:myosin II binding"/>
    <property type="evidence" value="ECO:0007669"/>
    <property type="project" value="TreeGrafter"/>
</dbReference>
<protein>
    <submittedName>
        <fullName evidence="5">LLGL domain-containing protein</fullName>
    </submittedName>
</protein>
<organism evidence="5">
    <name type="scientific">Taenia asiatica</name>
    <name type="common">Asian tapeworm</name>
    <dbReference type="NCBI Taxonomy" id="60517"/>
    <lineage>
        <taxon>Eukaryota</taxon>
        <taxon>Metazoa</taxon>
        <taxon>Spiralia</taxon>
        <taxon>Lophotrochozoa</taxon>
        <taxon>Platyhelminthes</taxon>
        <taxon>Cestoda</taxon>
        <taxon>Eucestoda</taxon>
        <taxon>Cyclophyllidea</taxon>
        <taxon>Taeniidae</taxon>
        <taxon>Taenia</taxon>
    </lineage>
</organism>
<feature type="region of interest" description="Disordered" evidence="1">
    <location>
        <begin position="792"/>
        <end position="864"/>
    </location>
</feature>
<dbReference type="GO" id="GO:0030866">
    <property type="term" value="P:cortical actin cytoskeleton organization"/>
    <property type="evidence" value="ECO:0007669"/>
    <property type="project" value="TreeGrafter"/>
</dbReference>
<feature type="compositionally biased region" description="Low complexity" evidence="1">
    <location>
        <begin position="814"/>
        <end position="836"/>
    </location>
</feature>
<dbReference type="PANTHER" id="PTHR10241:SF29">
    <property type="entry name" value="LETHAL(2) GIANT LARVAE PROTEIN"/>
    <property type="match status" value="1"/>
</dbReference>